<evidence type="ECO:0000313" key="2">
    <source>
        <dbReference type="Proteomes" id="UP000240978"/>
    </source>
</evidence>
<dbReference type="AlphaFoldDB" id="A0A2P8GKG1"/>
<dbReference type="EMBL" id="PYGK01000002">
    <property type="protein sequence ID" value="PSL34457.1"/>
    <property type="molecule type" value="Genomic_DNA"/>
</dbReference>
<evidence type="ECO:0000313" key="1">
    <source>
        <dbReference type="EMBL" id="PSL34457.1"/>
    </source>
</evidence>
<dbReference type="OrthoDB" id="4312010at2"/>
<reference evidence="1 2" key="1">
    <citation type="submission" date="2018-03" db="EMBL/GenBank/DDBJ databases">
        <title>Genomic Encyclopedia of Archaeal and Bacterial Type Strains, Phase II (KMG-II): from individual species to whole genera.</title>
        <authorList>
            <person name="Goeker M."/>
        </authorList>
    </citation>
    <scope>NUCLEOTIDE SEQUENCE [LARGE SCALE GENOMIC DNA]</scope>
    <source>
        <strain evidence="1 2">DSM 18107</strain>
    </source>
</reference>
<keyword evidence="2" id="KW-1185">Reference proteome</keyword>
<gene>
    <name evidence="1" type="ORF">CLV42_10228</name>
</gene>
<protein>
    <submittedName>
        <fullName evidence="1">Uncharacterized protein</fullName>
    </submittedName>
</protein>
<accession>A0A2P8GKG1</accession>
<dbReference type="RefSeq" id="WP_106600752.1">
    <property type="nucleotide sequence ID" value="NZ_PYGK01000002.1"/>
</dbReference>
<comment type="caution">
    <text evidence="1">The sequence shown here is derived from an EMBL/GenBank/DDBJ whole genome shotgun (WGS) entry which is preliminary data.</text>
</comment>
<organism evidence="1 2">
    <name type="scientific">Chitinophaga ginsengisoli</name>
    <dbReference type="NCBI Taxonomy" id="363837"/>
    <lineage>
        <taxon>Bacteria</taxon>
        <taxon>Pseudomonadati</taxon>
        <taxon>Bacteroidota</taxon>
        <taxon>Chitinophagia</taxon>
        <taxon>Chitinophagales</taxon>
        <taxon>Chitinophagaceae</taxon>
        <taxon>Chitinophaga</taxon>
    </lineage>
</organism>
<dbReference type="Proteomes" id="UP000240978">
    <property type="component" value="Unassembled WGS sequence"/>
</dbReference>
<name>A0A2P8GKG1_9BACT</name>
<proteinExistence type="predicted"/>
<sequence>MRLKQGIRLHSLLPEGYDAVFINSGTSPYQEQVLAEVDFQDWHFTPLFEDDAYLPKKDWRKMNPQEASIICSKTTRKDYNTIFTGYIPEELQDTIRQLGLEQSQNREEVMQKFRDHPATVQQLNTKMQQFLTTVADNKPFHFHCIAANLPNLEMVACDITRLRENFTVPEKRYIGLHNDGTQFMTLHTTHKAGNRITINLGKQSRIFYFVNLTMIQALNMLAKKIDVKEQGINIHNVSAHFFKHYPEYPVIKFIQQPYQYYIAPTDNCFHDGSTLGNTVLDINMVYFGTFRC</sequence>